<keyword evidence="10" id="KW-0539">Nucleus</keyword>
<evidence type="ECO:0000313" key="15">
    <source>
        <dbReference type="EMBL" id="KAA0167532.1"/>
    </source>
</evidence>
<evidence type="ECO:0000256" key="5">
    <source>
        <dbReference type="ARBA" id="ARBA00022603"/>
    </source>
</evidence>
<feature type="compositionally biased region" description="Low complexity" evidence="11">
    <location>
        <begin position="19"/>
        <end position="38"/>
    </location>
</feature>
<evidence type="ECO:0000313" key="14">
    <source>
        <dbReference type="EMBL" id="KAA0161008.1"/>
    </source>
</evidence>
<dbReference type="Pfam" id="PF03587">
    <property type="entry name" value="EMG1"/>
    <property type="match status" value="1"/>
</dbReference>
<dbReference type="Proteomes" id="UP000325113">
    <property type="component" value="Unassembled WGS sequence"/>
</dbReference>
<evidence type="ECO:0000256" key="9">
    <source>
        <dbReference type="ARBA" id="ARBA00022884"/>
    </source>
</evidence>
<evidence type="ECO:0000256" key="10">
    <source>
        <dbReference type="ARBA" id="ARBA00023242"/>
    </source>
</evidence>
<evidence type="ECO:0000256" key="4">
    <source>
        <dbReference type="ARBA" id="ARBA00022552"/>
    </source>
</evidence>
<dbReference type="PANTHER" id="PTHR12636:SF5">
    <property type="entry name" value="RIBOSOMAL RNA SMALL SUBUNIT METHYLTRANSFERASE NEP1"/>
    <property type="match status" value="1"/>
</dbReference>
<evidence type="ECO:0000313" key="16">
    <source>
        <dbReference type="Proteomes" id="UP000322899"/>
    </source>
</evidence>
<dbReference type="EMBL" id="VLTO01000146">
    <property type="protein sequence ID" value="KAA0161008.1"/>
    <property type="molecule type" value="Genomic_DNA"/>
</dbReference>
<evidence type="ECO:0000256" key="1">
    <source>
        <dbReference type="ARBA" id="ARBA00004604"/>
    </source>
</evidence>
<feature type="compositionally biased region" description="Basic and acidic residues" evidence="11">
    <location>
        <begin position="47"/>
        <end position="65"/>
    </location>
</feature>
<keyword evidence="5" id="KW-0489">Methyltransferase</keyword>
<keyword evidence="6" id="KW-0808">Transferase</keyword>
<dbReference type="OMA" id="VHNTFEL"/>
<accession>A0A5A8CV43</accession>
<protein>
    <recommendedName>
        <fullName evidence="20">Ribosomal RNA small subunit methyltransferase NEP1</fullName>
    </recommendedName>
</protein>
<feature type="compositionally biased region" description="Polar residues" evidence="11">
    <location>
        <begin position="1"/>
        <end position="10"/>
    </location>
</feature>
<keyword evidence="7" id="KW-0949">S-adenosyl-L-methionine</keyword>
<evidence type="ECO:0000256" key="3">
    <source>
        <dbReference type="ARBA" id="ARBA00022517"/>
    </source>
</evidence>
<dbReference type="FunFam" id="3.40.1280.10:FF:000003">
    <property type="entry name" value="Ribosomal RNA small subunit methyltransferase"/>
    <property type="match status" value="1"/>
</dbReference>
<dbReference type="CDD" id="cd18088">
    <property type="entry name" value="Nep1-like"/>
    <property type="match status" value="1"/>
</dbReference>
<dbReference type="GO" id="GO:0032040">
    <property type="term" value="C:small-subunit processome"/>
    <property type="evidence" value="ECO:0007669"/>
    <property type="project" value="TreeGrafter"/>
</dbReference>
<dbReference type="EMBL" id="VLTL01000033">
    <property type="protein sequence ID" value="KAA0167532.1"/>
    <property type="molecule type" value="Genomic_DNA"/>
</dbReference>
<evidence type="ECO:0000313" key="19">
    <source>
        <dbReference type="Proteomes" id="UP000325113"/>
    </source>
</evidence>
<evidence type="ECO:0000313" key="17">
    <source>
        <dbReference type="Proteomes" id="UP000323011"/>
    </source>
</evidence>
<dbReference type="AlphaFoldDB" id="A0A5A8CV43"/>
<name>A0A5A8CV43_CAFRO</name>
<evidence type="ECO:0000313" key="13">
    <source>
        <dbReference type="EMBL" id="KAA0156875.1"/>
    </source>
</evidence>
<comment type="subcellular location">
    <subcellularLocation>
        <location evidence="1">Nucleus</location>
        <location evidence="1">Nucleolus</location>
    </subcellularLocation>
</comment>
<dbReference type="GO" id="GO:0019843">
    <property type="term" value="F:rRNA binding"/>
    <property type="evidence" value="ECO:0007669"/>
    <property type="project" value="UniProtKB-KW"/>
</dbReference>
<evidence type="ECO:0000256" key="11">
    <source>
        <dbReference type="SAM" id="MobiDB-lite"/>
    </source>
</evidence>
<proteinExistence type="inferred from homology"/>
<dbReference type="EMBL" id="VLTM01000114">
    <property type="protein sequence ID" value="KAA0151468.1"/>
    <property type="molecule type" value="Genomic_DNA"/>
</dbReference>
<dbReference type="Proteomes" id="UP000324907">
    <property type="component" value="Unassembled WGS sequence"/>
</dbReference>
<keyword evidence="17" id="KW-1185">Reference proteome</keyword>
<dbReference type="Proteomes" id="UP000323011">
    <property type="component" value="Unassembled WGS sequence"/>
</dbReference>
<keyword evidence="8" id="KW-0699">rRNA-binding</keyword>
<dbReference type="PANTHER" id="PTHR12636">
    <property type="entry name" value="NEP1/MRA1"/>
    <property type="match status" value="1"/>
</dbReference>
<keyword evidence="4" id="KW-0698">rRNA processing</keyword>
<keyword evidence="3" id="KW-0690">Ribosome biogenesis</keyword>
<evidence type="ECO:0000313" key="12">
    <source>
        <dbReference type="EMBL" id="KAA0151468.1"/>
    </source>
</evidence>
<evidence type="ECO:0000256" key="6">
    <source>
        <dbReference type="ARBA" id="ARBA00022679"/>
    </source>
</evidence>
<organism evidence="13 17">
    <name type="scientific">Cafeteria roenbergensis</name>
    <name type="common">Marine flagellate</name>
    <dbReference type="NCBI Taxonomy" id="33653"/>
    <lineage>
        <taxon>Eukaryota</taxon>
        <taxon>Sar</taxon>
        <taxon>Stramenopiles</taxon>
        <taxon>Bigyra</taxon>
        <taxon>Opalozoa</taxon>
        <taxon>Bicosoecida</taxon>
        <taxon>Cafeteriaceae</taxon>
        <taxon>Cafeteria</taxon>
    </lineage>
</organism>
<evidence type="ECO:0000256" key="7">
    <source>
        <dbReference type="ARBA" id="ARBA00022691"/>
    </source>
</evidence>
<comment type="caution">
    <text evidence="13">The sequence shown here is derived from an EMBL/GenBank/DDBJ whole genome shotgun (WGS) entry which is preliminary data.</text>
</comment>
<dbReference type="GO" id="GO:0070475">
    <property type="term" value="P:rRNA base methylation"/>
    <property type="evidence" value="ECO:0007669"/>
    <property type="project" value="InterPro"/>
</dbReference>
<evidence type="ECO:0000256" key="8">
    <source>
        <dbReference type="ARBA" id="ARBA00022730"/>
    </source>
</evidence>
<gene>
    <name evidence="14" type="ORF">FNF27_08204</name>
    <name evidence="15" type="ORF">FNF28_02746</name>
    <name evidence="13" type="ORF">FNF29_00984</name>
    <name evidence="12" type="ORF">FNF31_06812</name>
</gene>
<sequence>MAASPKQSVQVGAPGGGAAAAAAAAAASSGASSRSAGADYDVVVPDSSRHEGEELRPAKRARPMEQEDGYDPTARAMLPRALTERASQRRLYVVLEQACLETVKTKSGFELLNCDDHLGLHRKFKRDPADSRPDIAHQLLLNLLDSPLNKAGRLQVFMKTKLNVLVQVNPQIRLPRTFKRFAGLMVQLLHKMKIRAADPKDGKAPGDVATPSGRTLLKVVKNPVSAHLPPGAPVYGTNMKAKVVSPMDLVPALPDGPVVFVFGAMARGFIDADYVTHTFSFSRYPLSAATAVARLLGAFEFHWGVL</sequence>
<feature type="region of interest" description="Disordered" evidence="11">
    <location>
        <begin position="1"/>
        <end position="70"/>
    </location>
</feature>
<comment type="similarity">
    <text evidence="2">Belongs to the class IV-like SAM-binding methyltransferase superfamily. RNA methyltransferase NEP1 family.</text>
</comment>
<dbReference type="InterPro" id="IPR029026">
    <property type="entry name" value="tRNA_m1G_MTases_N"/>
</dbReference>
<dbReference type="Gene3D" id="3.40.1280.10">
    <property type="match status" value="1"/>
</dbReference>
<dbReference type="Proteomes" id="UP000322899">
    <property type="component" value="Unassembled WGS sequence"/>
</dbReference>
<dbReference type="EMBL" id="VLTN01000003">
    <property type="protein sequence ID" value="KAA0156875.1"/>
    <property type="molecule type" value="Genomic_DNA"/>
</dbReference>
<dbReference type="InterPro" id="IPR029028">
    <property type="entry name" value="Alpha/beta_knot_MTases"/>
</dbReference>
<dbReference type="InterPro" id="IPR005304">
    <property type="entry name" value="Rbsml_bgen_MeTrfase_EMG1/NEP1"/>
</dbReference>
<evidence type="ECO:0008006" key="20">
    <source>
        <dbReference type="Google" id="ProtNLM"/>
    </source>
</evidence>
<reference evidence="16 17" key="1">
    <citation type="submission" date="2019-07" db="EMBL/GenBank/DDBJ databases">
        <title>Genomes of Cafeteria roenbergensis.</title>
        <authorList>
            <person name="Fischer M.G."/>
            <person name="Hackl T."/>
            <person name="Roman M."/>
        </authorList>
    </citation>
    <scope>NUCLEOTIDE SEQUENCE [LARGE SCALE GENOMIC DNA]</scope>
    <source>
        <strain evidence="13 17">BVI</strain>
        <strain evidence="12 19">Cflag</strain>
        <strain evidence="14 16">E4-10P</strain>
        <strain evidence="15 18">RCC970-E3</strain>
    </source>
</reference>
<evidence type="ECO:0000313" key="18">
    <source>
        <dbReference type="Proteomes" id="UP000324907"/>
    </source>
</evidence>
<dbReference type="GO" id="GO:0070037">
    <property type="term" value="F:rRNA (pseudouridine) methyltransferase activity"/>
    <property type="evidence" value="ECO:0007669"/>
    <property type="project" value="InterPro"/>
</dbReference>
<dbReference type="SUPFAM" id="SSF75217">
    <property type="entry name" value="alpha/beta knot"/>
    <property type="match status" value="1"/>
</dbReference>
<keyword evidence="9" id="KW-0694">RNA-binding</keyword>
<evidence type="ECO:0000256" key="2">
    <source>
        <dbReference type="ARBA" id="ARBA00008115"/>
    </source>
</evidence>
<dbReference type="OrthoDB" id="269804at2759"/>